<evidence type="ECO:0000313" key="2">
    <source>
        <dbReference type="Proteomes" id="UP000326396"/>
    </source>
</evidence>
<dbReference type="AlphaFoldDB" id="A0A5N6M1I1"/>
<dbReference type="Proteomes" id="UP000326396">
    <property type="component" value="Linkage Group LG7"/>
</dbReference>
<name>A0A5N6M1I1_9ASTR</name>
<comment type="caution">
    <text evidence="1">The sequence shown here is derived from an EMBL/GenBank/DDBJ whole genome shotgun (WGS) entry which is preliminary data.</text>
</comment>
<evidence type="ECO:0000313" key="1">
    <source>
        <dbReference type="EMBL" id="KAD3067727.1"/>
    </source>
</evidence>
<gene>
    <name evidence="1" type="ORF">E3N88_35607</name>
</gene>
<proteinExistence type="predicted"/>
<accession>A0A5N6M1I1</accession>
<dbReference type="EMBL" id="SZYD01000017">
    <property type="protein sequence ID" value="KAD3067727.1"/>
    <property type="molecule type" value="Genomic_DNA"/>
</dbReference>
<reference evidence="1 2" key="1">
    <citation type="submission" date="2019-05" db="EMBL/GenBank/DDBJ databases">
        <title>Mikania micrantha, genome provides insights into the molecular mechanism of rapid growth.</title>
        <authorList>
            <person name="Liu B."/>
        </authorList>
    </citation>
    <scope>NUCLEOTIDE SEQUENCE [LARGE SCALE GENOMIC DNA]</scope>
    <source>
        <strain evidence="1">NLD-2019</strain>
        <tissue evidence="1">Leaf</tissue>
    </source>
</reference>
<keyword evidence="2" id="KW-1185">Reference proteome</keyword>
<sequence>MPPVIEKSRRMATTLSKSGRCSATVMGDPHLLGVEVVGKYYKYVFFAMEMANLSCKFDSDRVIPGGIGGLFVYHVVRIALRRNTVDATCKNNAF</sequence>
<protein>
    <submittedName>
        <fullName evidence="1">Uncharacterized protein</fullName>
    </submittedName>
</protein>
<organism evidence="1 2">
    <name type="scientific">Mikania micrantha</name>
    <name type="common">bitter vine</name>
    <dbReference type="NCBI Taxonomy" id="192012"/>
    <lineage>
        <taxon>Eukaryota</taxon>
        <taxon>Viridiplantae</taxon>
        <taxon>Streptophyta</taxon>
        <taxon>Embryophyta</taxon>
        <taxon>Tracheophyta</taxon>
        <taxon>Spermatophyta</taxon>
        <taxon>Magnoliopsida</taxon>
        <taxon>eudicotyledons</taxon>
        <taxon>Gunneridae</taxon>
        <taxon>Pentapetalae</taxon>
        <taxon>asterids</taxon>
        <taxon>campanulids</taxon>
        <taxon>Asterales</taxon>
        <taxon>Asteraceae</taxon>
        <taxon>Asteroideae</taxon>
        <taxon>Heliantheae alliance</taxon>
        <taxon>Eupatorieae</taxon>
        <taxon>Mikania</taxon>
    </lineage>
</organism>